<dbReference type="RefSeq" id="WP_264731439.1">
    <property type="nucleotide sequence ID" value="NZ_JAPDNR010000001.1"/>
</dbReference>
<feature type="domain" description="N-acetyltransferase" evidence="1">
    <location>
        <begin position="9"/>
        <end position="161"/>
    </location>
</feature>
<proteinExistence type="predicted"/>
<reference evidence="2 3" key="1">
    <citation type="submission" date="2022-10" db="EMBL/GenBank/DDBJ databases">
        <title>Chitinophaga nivalis PC15 sp. nov., isolated from Pyeongchang county, South Korea.</title>
        <authorList>
            <person name="Trinh H.N."/>
        </authorList>
    </citation>
    <scope>NUCLEOTIDE SEQUENCE [LARGE SCALE GENOMIC DNA]</scope>
    <source>
        <strain evidence="2 3">PC14</strain>
    </source>
</reference>
<evidence type="ECO:0000259" key="1">
    <source>
        <dbReference type="PROSITE" id="PS51186"/>
    </source>
</evidence>
<dbReference type="InterPro" id="IPR016181">
    <property type="entry name" value="Acyl_CoA_acyltransferase"/>
</dbReference>
<name>A0ABT3IMQ6_9BACT</name>
<dbReference type="EMBL" id="JAPDNS010000001">
    <property type="protein sequence ID" value="MCW3485253.1"/>
    <property type="molecule type" value="Genomic_DNA"/>
</dbReference>
<organism evidence="2 3">
    <name type="scientific">Chitinophaga nivalis</name>
    <dbReference type="NCBI Taxonomy" id="2991709"/>
    <lineage>
        <taxon>Bacteria</taxon>
        <taxon>Pseudomonadati</taxon>
        <taxon>Bacteroidota</taxon>
        <taxon>Chitinophagia</taxon>
        <taxon>Chitinophagales</taxon>
        <taxon>Chitinophagaceae</taxon>
        <taxon>Chitinophaga</taxon>
    </lineage>
</organism>
<dbReference type="InterPro" id="IPR000182">
    <property type="entry name" value="GNAT_dom"/>
</dbReference>
<dbReference type="Proteomes" id="UP001207742">
    <property type="component" value="Unassembled WGS sequence"/>
</dbReference>
<protein>
    <submittedName>
        <fullName evidence="2">GNAT family N-acetyltransferase</fullName>
    </submittedName>
</protein>
<sequence>MIDATHATVSLRRITIENVETICDLSSTLSPEQRKMVADNGESIAVAHYSEDAWFRAIYADDTPAGFIMLHTSADWSDGIDFSGIFLWRLMIAGPHQGKGYGKKAIGLVLRNLAARGIWELYTSCGEGPGSPLAFYRQLGFEPTGDYYGDELELRLCFTADILPSLLGDLPLK</sequence>
<evidence type="ECO:0000313" key="2">
    <source>
        <dbReference type="EMBL" id="MCW3485253.1"/>
    </source>
</evidence>
<accession>A0ABT3IMQ6</accession>
<dbReference type="CDD" id="cd04301">
    <property type="entry name" value="NAT_SF"/>
    <property type="match status" value="1"/>
</dbReference>
<dbReference type="Pfam" id="PF00583">
    <property type="entry name" value="Acetyltransf_1"/>
    <property type="match status" value="1"/>
</dbReference>
<evidence type="ECO:0000313" key="3">
    <source>
        <dbReference type="Proteomes" id="UP001207742"/>
    </source>
</evidence>
<dbReference type="SUPFAM" id="SSF55729">
    <property type="entry name" value="Acyl-CoA N-acyltransferases (Nat)"/>
    <property type="match status" value="1"/>
</dbReference>
<dbReference type="Gene3D" id="3.40.630.30">
    <property type="match status" value="1"/>
</dbReference>
<gene>
    <name evidence="2" type="ORF">OL497_15190</name>
</gene>
<comment type="caution">
    <text evidence="2">The sequence shown here is derived from an EMBL/GenBank/DDBJ whole genome shotgun (WGS) entry which is preliminary data.</text>
</comment>
<dbReference type="PROSITE" id="PS51186">
    <property type="entry name" value="GNAT"/>
    <property type="match status" value="1"/>
</dbReference>
<keyword evidence="3" id="KW-1185">Reference proteome</keyword>